<dbReference type="STRING" id="1077348.A0A2G8S9K4"/>
<evidence type="ECO:0000256" key="1">
    <source>
        <dbReference type="SAM" id="MobiDB-lite"/>
    </source>
</evidence>
<gene>
    <name evidence="3" type="ORF">GSI_07436</name>
</gene>
<dbReference type="InterPro" id="IPR045341">
    <property type="entry name" value="DUF6532"/>
</dbReference>
<dbReference type="OrthoDB" id="2749024at2759"/>
<accession>A0A2G8S9K4</accession>
<feature type="compositionally biased region" description="Basic and acidic residues" evidence="1">
    <location>
        <begin position="166"/>
        <end position="177"/>
    </location>
</feature>
<evidence type="ECO:0000259" key="2">
    <source>
        <dbReference type="Pfam" id="PF20149"/>
    </source>
</evidence>
<reference evidence="3 4" key="1">
    <citation type="journal article" date="2015" name="Sci. Rep.">
        <title>Chromosome-level genome map provides insights into diverse defense mechanisms in the medicinal fungus Ganoderma sinense.</title>
        <authorList>
            <person name="Zhu Y."/>
            <person name="Xu J."/>
            <person name="Sun C."/>
            <person name="Zhou S."/>
            <person name="Xu H."/>
            <person name="Nelson D.R."/>
            <person name="Qian J."/>
            <person name="Song J."/>
            <person name="Luo H."/>
            <person name="Xiang L."/>
            <person name="Li Y."/>
            <person name="Xu Z."/>
            <person name="Ji A."/>
            <person name="Wang L."/>
            <person name="Lu S."/>
            <person name="Hayward A."/>
            <person name="Sun W."/>
            <person name="Li X."/>
            <person name="Schwartz D.C."/>
            <person name="Wang Y."/>
            <person name="Chen S."/>
        </authorList>
    </citation>
    <scope>NUCLEOTIDE SEQUENCE [LARGE SCALE GENOMIC DNA]</scope>
    <source>
        <strain evidence="3 4">ZZ0214-1</strain>
    </source>
</reference>
<keyword evidence="4" id="KW-1185">Reference proteome</keyword>
<evidence type="ECO:0000313" key="3">
    <source>
        <dbReference type="EMBL" id="PIL30258.1"/>
    </source>
</evidence>
<proteinExistence type="predicted"/>
<sequence length="489" mass="55724">MQAPPVRKKGKKANFSEDDKRRGKANKVKESEDKRRARAQGEGHGRSGEKERSRQRSEQQAHELEKREKERGKHEQVCKRRAHEEERREEKEKEKAKAKAKAEERSRNQHVRKRDDKSSDAEDERDHGRAKEQEKAKAKERNQRTTHSRGASSTVSAGRAGSSNAAKERGRPKERSSSARKGSTRRHIDEDASDALSKSSDNDNDEDPCIDIIWYGSNRPNLTDQHPRVYRVVRRTIRECEPNVCLLNAFPDEDGNFAHPVLIKHATALGYVDMTKKLKSNKETDEFYHRKLCTIASQRVNLIRGKVKKACQRQVKTVYGLAVGDSEKVSWLLDGIAYIFPHNYQVLKNHTVVGEEAFNVPIFEDMLSDAFFSKKNSFGFRIMSRFTSSDPEKPEEKEIPAAMLALVSTAIYASIEDYKHAPYEAGKFEVNSYLHVYKQNIAVLDDIKTGNLKAYHALLHGLYTCIVGDNARPVSKKTYLNVAGMAHHQ</sequence>
<evidence type="ECO:0000313" key="4">
    <source>
        <dbReference type="Proteomes" id="UP000230002"/>
    </source>
</evidence>
<name>A0A2G8S9K4_9APHY</name>
<dbReference type="AlphaFoldDB" id="A0A2G8S9K4"/>
<dbReference type="Proteomes" id="UP000230002">
    <property type="component" value="Unassembled WGS sequence"/>
</dbReference>
<dbReference type="Pfam" id="PF20149">
    <property type="entry name" value="DUF6532"/>
    <property type="match status" value="1"/>
</dbReference>
<feature type="compositionally biased region" description="Polar residues" evidence="1">
    <location>
        <begin position="148"/>
        <end position="165"/>
    </location>
</feature>
<feature type="compositionally biased region" description="Basic residues" evidence="1">
    <location>
        <begin position="1"/>
        <end position="12"/>
    </location>
</feature>
<dbReference type="EMBL" id="AYKW01000015">
    <property type="protein sequence ID" value="PIL30258.1"/>
    <property type="molecule type" value="Genomic_DNA"/>
</dbReference>
<comment type="caution">
    <text evidence="3">The sequence shown here is derived from an EMBL/GenBank/DDBJ whole genome shotgun (WGS) entry which is preliminary data.</text>
</comment>
<feature type="compositionally biased region" description="Basic and acidic residues" evidence="1">
    <location>
        <begin position="14"/>
        <end position="143"/>
    </location>
</feature>
<feature type="region of interest" description="Disordered" evidence="1">
    <location>
        <begin position="1"/>
        <end position="204"/>
    </location>
</feature>
<feature type="domain" description="DUF6532" evidence="2">
    <location>
        <begin position="236"/>
        <end position="447"/>
    </location>
</feature>
<organism evidence="3 4">
    <name type="scientific">Ganoderma sinense ZZ0214-1</name>
    <dbReference type="NCBI Taxonomy" id="1077348"/>
    <lineage>
        <taxon>Eukaryota</taxon>
        <taxon>Fungi</taxon>
        <taxon>Dikarya</taxon>
        <taxon>Basidiomycota</taxon>
        <taxon>Agaricomycotina</taxon>
        <taxon>Agaricomycetes</taxon>
        <taxon>Polyporales</taxon>
        <taxon>Polyporaceae</taxon>
        <taxon>Ganoderma</taxon>
    </lineage>
</organism>
<protein>
    <recommendedName>
        <fullName evidence="2">DUF6532 domain-containing protein</fullName>
    </recommendedName>
</protein>